<feature type="region of interest" description="Disordered" evidence="1">
    <location>
        <begin position="141"/>
        <end position="160"/>
    </location>
</feature>
<dbReference type="Proteomes" id="UP000823521">
    <property type="component" value="Unassembled WGS sequence"/>
</dbReference>
<reference evidence="2 3" key="1">
    <citation type="submission" date="2019-12" db="EMBL/GenBank/DDBJ databases">
        <title>Whole genome sequencing of endophytic Actinobacterium Micromonospora sp. MPMI6T.</title>
        <authorList>
            <person name="Evv R."/>
            <person name="Podile A.R."/>
        </authorList>
    </citation>
    <scope>NUCLEOTIDE SEQUENCE [LARGE SCALE GENOMIC DNA]</scope>
    <source>
        <strain evidence="2 3">MPMI6</strain>
    </source>
</reference>
<comment type="caution">
    <text evidence="2">The sequence shown here is derived from an EMBL/GenBank/DDBJ whole genome shotgun (WGS) entry which is preliminary data.</text>
</comment>
<protein>
    <submittedName>
        <fullName evidence="2">Uncharacterized protein</fullName>
    </submittedName>
</protein>
<proteinExistence type="predicted"/>
<evidence type="ECO:0000256" key="1">
    <source>
        <dbReference type="SAM" id="MobiDB-lite"/>
    </source>
</evidence>
<keyword evidence="3" id="KW-1185">Reference proteome</keyword>
<dbReference type="EMBL" id="WVUH01000020">
    <property type="protein sequence ID" value="MBO4205300.1"/>
    <property type="molecule type" value="Genomic_DNA"/>
</dbReference>
<gene>
    <name evidence="2" type="ORF">GSF22_04640</name>
</gene>
<dbReference type="RefSeq" id="WP_208811485.1">
    <property type="nucleotide sequence ID" value="NZ_WVUH01000020.1"/>
</dbReference>
<organism evidence="2 3">
    <name type="scientific">Micromonospora echinofusca</name>
    <dbReference type="NCBI Taxonomy" id="47858"/>
    <lineage>
        <taxon>Bacteria</taxon>
        <taxon>Bacillati</taxon>
        <taxon>Actinomycetota</taxon>
        <taxon>Actinomycetes</taxon>
        <taxon>Micromonosporales</taxon>
        <taxon>Micromonosporaceae</taxon>
        <taxon>Micromonospora</taxon>
    </lineage>
</organism>
<evidence type="ECO:0000313" key="3">
    <source>
        <dbReference type="Proteomes" id="UP000823521"/>
    </source>
</evidence>
<accession>A0ABS3VL81</accession>
<name>A0ABS3VL81_MICEH</name>
<evidence type="ECO:0000313" key="2">
    <source>
        <dbReference type="EMBL" id="MBO4205300.1"/>
    </source>
</evidence>
<sequence length="160" mass="18059">MDVFARTFLPAAAENGIALQTISRHMPIFRRCVGAGDATLLVTRCTRPDRPAHGDYLLLLTYRRLVVTRQTRLLHRLRLHLNTDLRHLRDVTWHPDPRLPAIELAATAIDGIRERFLVRAGHPQQVWQLDALLTQVFRTPSRAHGDTTSTGGSPVGRSFT</sequence>